<name>G5KCR7_9STRE</name>
<dbReference type="SFLD" id="SFLDS00003">
    <property type="entry name" value="Haloacid_Dehalogenase"/>
    <property type="match status" value="1"/>
</dbReference>
<comment type="function">
    <text evidence="2">PPIases accelerate the folding of proteins. It catalyzes the cis-trans isomerization of proline imidic peptide bonds in oligopeptides.</text>
</comment>
<feature type="domain" description="PPIase cyclophilin-type" evidence="6">
    <location>
        <begin position="290"/>
        <end position="464"/>
    </location>
</feature>
<dbReference type="Gene3D" id="3.40.50.1000">
    <property type="entry name" value="HAD superfamily/HAD-like"/>
    <property type="match status" value="1"/>
</dbReference>
<dbReference type="GO" id="GO:0016787">
    <property type="term" value="F:hydrolase activity"/>
    <property type="evidence" value="ECO:0007669"/>
    <property type="project" value="UniProtKB-KW"/>
</dbReference>
<dbReference type="InterPro" id="IPR002130">
    <property type="entry name" value="Cyclophilin-type_PPIase_dom"/>
</dbReference>
<evidence type="ECO:0000256" key="4">
    <source>
        <dbReference type="ARBA" id="ARBA00023110"/>
    </source>
</evidence>
<dbReference type="EC" id="5.2.1.8" evidence="3"/>
<dbReference type="InterPro" id="IPR029000">
    <property type="entry name" value="Cyclophilin-like_dom_sf"/>
</dbReference>
<dbReference type="Gene3D" id="3.30.1240.10">
    <property type="match status" value="1"/>
</dbReference>
<keyword evidence="4" id="KW-0697">Rotamase</keyword>
<dbReference type="Pfam" id="PF08282">
    <property type="entry name" value="Hydrolase_3"/>
    <property type="match status" value="1"/>
</dbReference>
<dbReference type="GO" id="GO:0003755">
    <property type="term" value="F:peptidyl-prolyl cis-trans isomerase activity"/>
    <property type="evidence" value="ECO:0007669"/>
    <property type="project" value="UniProtKB-KW"/>
</dbReference>
<dbReference type="EMBL" id="AEUZ02000001">
    <property type="protein sequence ID" value="EHJ57025.1"/>
    <property type="molecule type" value="Genomic_DNA"/>
</dbReference>
<dbReference type="SFLD" id="SFLDG01140">
    <property type="entry name" value="C2.B:_Phosphomannomutase_and_P"/>
    <property type="match status" value="1"/>
</dbReference>
<dbReference type="RefSeq" id="WP_006739756.1">
    <property type="nucleotide sequence ID" value="NZ_AEUZ02000001.1"/>
</dbReference>
<proteinExistence type="predicted"/>
<dbReference type="InterPro" id="IPR000150">
    <property type="entry name" value="Cof"/>
</dbReference>
<comment type="caution">
    <text evidence="7">The sequence shown here is derived from an EMBL/GenBank/DDBJ whole genome shotgun (WGS) entry which is preliminary data.</text>
</comment>
<keyword evidence="8" id="KW-1185">Reference proteome</keyword>
<organism evidence="7 8">
    <name type="scientific">Streptococcus urinalis 2285-97</name>
    <dbReference type="NCBI Taxonomy" id="764291"/>
    <lineage>
        <taxon>Bacteria</taxon>
        <taxon>Bacillati</taxon>
        <taxon>Bacillota</taxon>
        <taxon>Bacilli</taxon>
        <taxon>Lactobacillales</taxon>
        <taxon>Streptococcaceae</taxon>
        <taxon>Streptococcus</taxon>
    </lineage>
</organism>
<evidence type="ECO:0000256" key="2">
    <source>
        <dbReference type="ARBA" id="ARBA00002388"/>
    </source>
</evidence>
<dbReference type="AlphaFoldDB" id="G5KCR7"/>
<dbReference type="Proteomes" id="UP000005388">
    <property type="component" value="Unassembled WGS sequence"/>
</dbReference>
<dbReference type="PANTHER" id="PTHR45625">
    <property type="entry name" value="PEPTIDYL-PROLYL CIS-TRANS ISOMERASE-RELATED"/>
    <property type="match status" value="1"/>
</dbReference>
<dbReference type="InterPro" id="IPR036412">
    <property type="entry name" value="HAD-like_sf"/>
</dbReference>
<gene>
    <name evidence="7" type="ORF">STRUR_0503</name>
</gene>
<evidence type="ECO:0000256" key="3">
    <source>
        <dbReference type="ARBA" id="ARBA00013194"/>
    </source>
</evidence>
<dbReference type="eggNOG" id="COG0561">
    <property type="taxonomic scope" value="Bacteria"/>
</dbReference>
<protein>
    <recommendedName>
        <fullName evidence="3">peptidylprolyl isomerase</fullName>
        <ecNumber evidence="3">5.2.1.8</ecNumber>
    </recommendedName>
</protein>
<evidence type="ECO:0000313" key="8">
    <source>
        <dbReference type="Proteomes" id="UP000005388"/>
    </source>
</evidence>
<dbReference type="Gene3D" id="2.40.100.10">
    <property type="entry name" value="Cyclophilin-like"/>
    <property type="match status" value="1"/>
</dbReference>
<dbReference type="PRINTS" id="PR00153">
    <property type="entry name" value="CSAPPISMRASE"/>
</dbReference>
<dbReference type="STRING" id="764291.STRUR_0503"/>
<evidence type="ECO:0000256" key="5">
    <source>
        <dbReference type="ARBA" id="ARBA00023235"/>
    </source>
</evidence>
<sequence>MDAKTKYKAKKIKIVFFDIDDTLRVKDTGYMPETIKTVFKDLKSKGILTGIASGRALYGVVPEIIDLEPDYFVTINGSYVVNHQKEEIVNQPIRKEVAQAFVDWCQYIGIEYGFAGKDKPVVSARIPLIDEAMVPVYGICDVEPDFYLTNDVYHMWTFAENNADLVLPEHLSREVRLVPWHQHSSDVVKSGISKASGVGQVLEKEGMTPENAMMFGDGSNDMEIFDFVGLKVAMGNAVSEIKEKADYVTDNVEGNGIYNALVELGMVNKELHFPQLNLETFEAPTAKIKTNLGDMSIKLFPEHAPKTVANFLGLAKEGYYDGIIFHRIIPEFMIQGGDPTGTGMGGQSIYGDSFEDEFSEELYNLRGALSMANAGPNTNGSQFFIVQNTKLPYSKKELERGGWPADIAQVYSENGGTPHLDRRHTVFGQLVDEASFETLDKIASVKTGAQDKPVEDVVITTIEVSE</sequence>
<dbReference type="InterPro" id="IPR023214">
    <property type="entry name" value="HAD_sf"/>
</dbReference>
<keyword evidence="5" id="KW-0413">Isomerase</keyword>
<dbReference type="SUPFAM" id="SSF56784">
    <property type="entry name" value="HAD-like"/>
    <property type="match status" value="1"/>
</dbReference>
<evidence type="ECO:0000256" key="1">
    <source>
        <dbReference type="ARBA" id="ARBA00000971"/>
    </source>
</evidence>
<comment type="catalytic activity">
    <reaction evidence="1">
        <text>[protein]-peptidylproline (omega=180) = [protein]-peptidylproline (omega=0)</text>
        <dbReference type="Rhea" id="RHEA:16237"/>
        <dbReference type="Rhea" id="RHEA-COMP:10747"/>
        <dbReference type="Rhea" id="RHEA-COMP:10748"/>
        <dbReference type="ChEBI" id="CHEBI:83833"/>
        <dbReference type="ChEBI" id="CHEBI:83834"/>
        <dbReference type="EC" id="5.2.1.8"/>
    </reaction>
</comment>
<accession>G5KCR7</accession>
<dbReference type="InterPro" id="IPR044666">
    <property type="entry name" value="Cyclophilin_A-like"/>
</dbReference>
<dbReference type="SUPFAM" id="SSF50891">
    <property type="entry name" value="Cyclophilin-like"/>
    <property type="match status" value="1"/>
</dbReference>
<dbReference type="eggNOG" id="COG0652">
    <property type="taxonomic scope" value="Bacteria"/>
</dbReference>
<dbReference type="PANTHER" id="PTHR45625:SF4">
    <property type="entry name" value="PEPTIDYLPROLYL ISOMERASE DOMAIN AND WD REPEAT-CONTAINING PROTEIN 1"/>
    <property type="match status" value="1"/>
</dbReference>
<dbReference type="PROSITE" id="PS50072">
    <property type="entry name" value="CSA_PPIASE_2"/>
    <property type="match status" value="1"/>
</dbReference>
<reference evidence="7 8" key="1">
    <citation type="journal article" date="2014" name="Int. J. Syst. Evol. Microbiol.">
        <title>Phylogenomics and the dynamic genome evolution of the genus Streptococcus.</title>
        <authorList>
            <consortium name="The Broad Institute Genome Sequencing Platform"/>
            <person name="Richards V.P."/>
            <person name="Palmer S.R."/>
            <person name="Pavinski Bitar P.D."/>
            <person name="Qin X."/>
            <person name="Weinstock G.M."/>
            <person name="Highlander S.K."/>
            <person name="Town C.D."/>
            <person name="Burne R.A."/>
            <person name="Stanhope M.J."/>
        </authorList>
    </citation>
    <scope>NUCLEOTIDE SEQUENCE [LARGE SCALE GENOMIC DNA]</scope>
    <source>
        <strain evidence="7 8">2285-97</strain>
    </source>
</reference>
<dbReference type="NCBIfam" id="TIGR00099">
    <property type="entry name" value="Cof-subfamily"/>
    <property type="match status" value="1"/>
</dbReference>
<evidence type="ECO:0000259" key="6">
    <source>
        <dbReference type="PROSITE" id="PS50072"/>
    </source>
</evidence>
<dbReference type="Pfam" id="PF00160">
    <property type="entry name" value="Pro_isomerase"/>
    <property type="match status" value="1"/>
</dbReference>
<evidence type="ECO:0000313" key="7">
    <source>
        <dbReference type="EMBL" id="EHJ57025.1"/>
    </source>
</evidence>